<keyword evidence="7" id="KW-0539">Nucleus</keyword>
<feature type="region of interest" description="Disordered" evidence="9">
    <location>
        <begin position="107"/>
        <end position="154"/>
    </location>
</feature>
<dbReference type="Pfam" id="PF11831">
    <property type="entry name" value="Myb_Cef"/>
    <property type="match status" value="1"/>
</dbReference>
<dbReference type="EMBL" id="CCBN010000010">
    <property type="protein sequence ID" value="CDO55338.1"/>
    <property type="molecule type" value="Genomic_DNA"/>
</dbReference>
<accession>A0A0J9XDA3</accession>
<keyword evidence="6" id="KW-0508">mRNA splicing</keyword>
<dbReference type="AlphaFoldDB" id="A0A0J9XDA3"/>
<evidence type="ECO:0000256" key="5">
    <source>
        <dbReference type="ARBA" id="ARBA00023125"/>
    </source>
</evidence>
<dbReference type="InterPro" id="IPR021786">
    <property type="entry name" value="Cdc5p/Cef1_C"/>
</dbReference>
<comment type="caution">
    <text evidence="12">The sequence shown here is derived from an EMBL/GenBank/DDBJ whole genome shotgun (WGS) entry which is preliminary data.</text>
</comment>
<dbReference type="FunFam" id="1.10.10.60:FF:000021">
    <property type="entry name" value="CDC5 cell division cycle 5-like"/>
    <property type="match status" value="1"/>
</dbReference>
<dbReference type="InterPro" id="IPR047242">
    <property type="entry name" value="CDC5L/Cef1"/>
</dbReference>
<dbReference type="PANTHER" id="PTHR45885:SF1">
    <property type="entry name" value="CELL DIVISION CYCLE 5-LIKE PROTEIN"/>
    <property type="match status" value="1"/>
</dbReference>
<dbReference type="InterPro" id="IPR047240">
    <property type="entry name" value="SANT_CDC5L_II"/>
</dbReference>
<evidence type="ECO:0000256" key="1">
    <source>
        <dbReference type="ARBA" id="ARBA00010506"/>
    </source>
</evidence>
<name>A0A0J9XDA3_GEOCN</name>
<dbReference type="Proteomes" id="UP000242525">
    <property type="component" value="Unassembled WGS sequence"/>
</dbReference>
<reference evidence="12" key="1">
    <citation type="submission" date="2014-03" db="EMBL/GenBank/DDBJ databases">
        <authorList>
            <person name="Casaregola S."/>
        </authorList>
    </citation>
    <scope>NUCLEOTIDE SEQUENCE [LARGE SCALE GENOMIC DNA]</scope>
    <source>
        <strain evidence="12">CLIB 918</strain>
    </source>
</reference>
<dbReference type="InterPro" id="IPR017930">
    <property type="entry name" value="Myb_dom"/>
</dbReference>
<sequence length="732" mass="82895">MAPTYIKGGVWTNVEDEILRAAISKYGLNQWARVSSLLARKTAKQVKARWFEWLDPTIKKIEWSREEDEKLLHLAKLMPTQWRTIAPIVGRTATQCIERYQKLLDEAEQDEQQQSGEGLSLTGVGGDASAPVGARKYRAGDIDPTPESKPARPDAVDMDADELEMLSEARARLANTQGKKAKRKDRERILEESKRLALLQKRRELKLAGINAKLTKKRKNQVDYNADIPFEHKPAPGFYDTSDEIAQNLRSKAKFDLKTHHKGVLMKESLDKDRNDKKRTRDPEAIAAAAEQSAQAKAERLLELNQSDKISKRRKLVLPAPQVNEEELEQIVKYGTRGDRAREKYNDADSVTGTLMTEYSESVIREPTRTPQVNRSDDRILQSVRDIHALANEQSSLLGDVNTPLHDSTFSSGSILPNHEIVQTPNALKTISQTPRRDGLGVNKADIAATPREVLRRGFESLPKPLNNFDIVMPEDDELRPATATDNELEEDAGERARLLKIQEEEERQRELKRRSQVLQRGLPRPIMEADEYEFAEFKAEKSSEINSEVASELSRLIISDNVQYPADGYPIPGDIVPSLADEDRKLALAEIEKELNKDTLTTVVEKFGAQVEAQPYVLPGLDYESDTEEDADVAERLVEGLTELGEKCNKLEHKLSLTMGGYMKRQALLTKKYKEAFDAATELRKERLLHEDMKAMEAIGISSRLNQLQEEVNFLADAERRGQERYRDLTL</sequence>
<dbReference type="GO" id="GO:0005681">
    <property type="term" value="C:spliceosomal complex"/>
    <property type="evidence" value="ECO:0007669"/>
    <property type="project" value="UniProtKB-KW"/>
</dbReference>
<dbReference type="Gene3D" id="1.10.10.60">
    <property type="entry name" value="Homeodomain-like"/>
    <property type="match status" value="2"/>
</dbReference>
<evidence type="ECO:0000256" key="6">
    <source>
        <dbReference type="ARBA" id="ARBA00023187"/>
    </source>
</evidence>
<dbReference type="InterPro" id="IPR009057">
    <property type="entry name" value="Homeodomain-like_sf"/>
</dbReference>
<evidence type="ECO:0000256" key="8">
    <source>
        <dbReference type="ARBA" id="ARBA00034837"/>
    </source>
</evidence>
<keyword evidence="4" id="KW-0677">Repeat</keyword>
<dbReference type="OrthoDB" id="1410009at2759"/>
<proteinExistence type="inferred from homology"/>
<evidence type="ECO:0000256" key="7">
    <source>
        <dbReference type="ARBA" id="ARBA00023242"/>
    </source>
</evidence>
<dbReference type="GO" id="GO:0003677">
    <property type="term" value="F:DNA binding"/>
    <property type="evidence" value="ECO:0007669"/>
    <property type="project" value="UniProtKB-KW"/>
</dbReference>
<feature type="domain" description="HTH myb-type" evidence="11">
    <location>
        <begin position="55"/>
        <end position="108"/>
    </location>
</feature>
<dbReference type="CDD" id="cd11659">
    <property type="entry name" value="SANT_CDC5_II"/>
    <property type="match status" value="1"/>
</dbReference>
<evidence type="ECO:0000313" key="13">
    <source>
        <dbReference type="Proteomes" id="UP000242525"/>
    </source>
</evidence>
<evidence type="ECO:0000256" key="4">
    <source>
        <dbReference type="ARBA" id="ARBA00022737"/>
    </source>
</evidence>
<keyword evidence="5" id="KW-0238">DNA-binding</keyword>
<organism evidence="12 13">
    <name type="scientific">Geotrichum candidum</name>
    <name type="common">Oospora lactis</name>
    <name type="synonym">Dipodascus geotrichum</name>
    <dbReference type="NCBI Taxonomy" id="1173061"/>
    <lineage>
        <taxon>Eukaryota</taxon>
        <taxon>Fungi</taxon>
        <taxon>Dikarya</taxon>
        <taxon>Ascomycota</taxon>
        <taxon>Saccharomycotina</taxon>
        <taxon>Dipodascomycetes</taxon>
        <taxon>Dipodascales</taxon>
        <taxon>Dipodascaceae</taxon>
        <taxon>Geotrichum</taxon>
    </lineage>
</organism>
<protein>
    <recommendedName>
        <fullName evidence="8">Pre-mRNA-splicing factor CEF1</fullName>
    </recommendedName>
</protein>
<dbReference type="GO" id="GO:0000974">
    <property type="term" value="C:Prp19 complex"/>
    <property type="evidence" value="ECO:0007669"/>
    <property type="project" value="InterPro"/>
</dbReference>
<evidence type="ECO:0000256" key="3">
    <source>
        <dbReference type="ARBA" id="ARBA00022728"/>
    </source>
</evidence>
<dbReference type="SUPFAM" id="SSF46689">
    <property type="entry name" value="Homeodomain-like"/>
    <property type="match status" value="1"/>
</dbReference>
<evidence type="ECO:0000256" key="9">
    <source>
        <dbReference type="SAM" id="MobiDB-lite"/>
    </source>
</evidence>
<dbReference type="PROSITE" id="PS51294">
    <property type="entry name" value="HTH_MYB"/>
    <property type="match status" value="2"/>
</dbReference>
<comment type="similarity">
    <text evidence="1">Belongs to the CEF1 family.</text>
</comment>
<feature type="domain" description="Myb-like" evidence="10">
    <location>
        <begin position="55"/>
        <end position="104"/>
    </location>
</feature>
<dbReference type="CDD" id="cd00167">
    <property type="entry name" value="SANT"/>
    <property type="match status" value="1"/>
</dbReference>
<evidence type="ECO:0000259" key="10">
    <source>
        <dbReference type="PROSITE" id="PS50090"/>
    </source>
</evidence>
<evidence type="ECO:0000256" key="2">
    <source>
        <dbReference type="ARBA" id="ARBA00022664"/>
    </source>
</evidence>
<feature type="domain" description="HTH myb-type" evidence="11">
    <location>
        <begin position="6"/>
        <end position="50"/>
    </location>
</feature>
<dbReference type="PROSITE" id="PS50090">
    <property type="entry name" value="MYB_LIKE"/>
    <property type="match status" value="2"/>
</dbReference>
<dbReference type="PANTHER" id="PTHR45885">
    <property type="entry name" value="CELL DIVISION CYCLE 5-LIKE PROTEIN"/>
    <property type="match status" value="1"/>
</dbReference>
<dbReference type="Pfam" id="PF13921">
    <property type="entry name" value="Myb_DNA-bind_6"/>
    <property type="match status" value="1"/>
</dbReference>
<evidence type="ECO:0000259" key="11">
    <source>
        <dbReference type="PROSITE" id="PS51294"/>
    </source>
</evidence>
<keyword evidence="3" id="KW-0747">Spliceosome</keyword>
<keyword evidence="13" id="KW-1185">Reference proteome</keyword>
<evidence type="ECO:0000313" key="12">
    <source>
        <dbReference type="EMBL" id="CDO55338.1"/>
    </source>
</evidence>
<dbReference type="SMART" id="SM00717">
    <property type="entry name" value="SANT"/>
    <property type="match status" value="2"/>
</dbReference>
<dbReference type="InterPro" id="IPR001005">
    <property type="entry name" value="SANT/Myb"/>
</dbReference>
<keyword evidence="2" id="KW-0507">mRNA processing</keyword>
<feature type="domain" description="Myb-like" evidence="10">
    <location>
        <begin position="3"/>
        <end position="54"/>
    </location>
</feature>
<dbReference type="GO" id="GO:0000398">
    <property type="term" value="P:mRNA splicing, via spliceosome"/>
    <property type="evidence" value="ECO:0007669"/>
    <property type="project" value="InterPro"/>
</dbReference>
<dbReference type="STRING" id="1173061.A0A0J9XDA3"/>
<gene>
    <name evidence="12" type="ORF">BN980_GECA10s03651g</name>
</gene>